<comment type="caution">
    <text evidence="1">The sequence shown here is derived from an EMBL/GenBank/DDBJ whole genome shotgun (WGS) entry which is preliminary data.</text>
</comment>
<name>A0A117NIK4_PICGL</name>
<geneLocation type="mitochondrion" evidence="1"/>
<reference evidence="1" key="1">
    <citation type="journal article" date="2015" name="Genome Biol. Evol.">
        <title>Organellar Genomes of White Spruce (Picea glauca): Assembly and Annotation.</title>
        <authorList>
            <person name="Jackman S.D."/>
            <person name="Warren R.L."/>
            <person name="Gibb E.A."/>
            <person name="Vandervalk B.P."/>
            <person name="Mohamadi H."/>
            <person name="Chu J."/>
            <person name="Raymond A."/>
            <person name="Pleasance S."/>
            <person name="Coope R."/>
            <person name="Wildung M.R."/>
            <person name="Ritland C.E."/>
            <person name="Bousquet J."/>
            <person name="Jones S.J."/>
            <person name="Bohlmann J."/>
            <person name="Birol I."/>
        </authorList>
    </citation>
    <scope>NUCLEOTIDE SEQUENCE [LARGE SCALE GENOMIC DNA]</scope>
    <source>
        <tissue evidence="1">Flushing bud</tissue>
    </source>
</reference>
<dbReference type="EMBL" id="LKAM01000002">
    <property type="protein sequence ID" value="KUM50078.1"/>
    <property type="molecule type" value="Genomic_DNA"/>
</dbReference>
<sequence>MAALINTPSGAFWQGSAFARDLFFLPSRGTIKKACPFLSRLWCRVTTTAVTRTTGHLLTGPKIGFPQLPQTPLLLHIFTR</sequence>
<protein>
    <submittedName>
        <fullName evidence="1">Uncharacterized protein</fullName>
    </submittedName>
</protein>
<dbReference type="AlphaFoldDB" id="A0A117NIK4"/>
<accession>A0A117NIK4</accession>
<organism evidence="1">
    <name type="scientific">Picea glauca</name>
    <name type="common">White spruce</name>
    <name type="synonym">Pinus glauca</name>
    <dbReference type="NCBI Taxonomy" id="3330"/>
    <lineage>
        <taxon>Eukaryota</taxon>
        <taxon>Viridiplantae</taxon>
        <taxon>Streptophyta</taxon>
        <taxon>Embryophyta</taxon>
        <taxon>Tracheophyta</taxon>
        <taxon>Spermatophyta</taxon>
        <taxon>Pinopsida</taxon>
        <taxon>Pinidae</taxon>
        <taxon>Conifers I</taxon>
        <taxon>Pinales</taxon>
        <taxon>Pinaceae</taxon>
        <taxon>Picea</taxon>
    </lineage>
</organism>
<gene>
    <name evidence="1" type="ORF">ABT39_MTgene3306</name>
</gene>
<keyword evidence="1" id="KW-0496">Mitochondrion</keyword>
<proteinExistence type="predicted"/>
<evidence type="ECO:0000313" key="1">
    <source>
        <dbReference type="EMBL" id="KUM50078.1"/>
    </source>
</evidence>